<dbReference type="InterPro" id="IPR007652">
    <property type="entry name" value="A1-4-GlycosylTfrase_dom"/>
</dbReference>
<dbReference type="InterPro" id="IPR007577">
    <property type="entry name" value="GlycoTrfase_DXD_sugar-bd_CS"/>
</dbReference>
<accession>A0AAU6P9A1</accession>
<keyword evidence="1" id="KW-0808">Transferase</keyword>
<organism evidence="4">
    <name type="scientific">Mangrovimonas cancribranchiae</name>
    <dbReference type="NCBI Taxonomy" id="3080055"/>
    <lineage>
        <taxon>Bacteria</taxon>
        <taxon>Pseudomonadati</taxon>
        <taxon>Bacteroidota</taxon>
        <taxon>Flavobacteriia</taxon>
        <taxon>Flavobacteriales</taxon>
        <taxon>Flavobacteriaceae</taxon>
        <taxon>Mangrovimonas</taxon>
    </lineage>
</organism>
<dbReference type="GO" id="GO:0051999">
    <property type="term" value="P:mannosyl-inositol phosphorylceramide biosynthetic process"/>
    <property type="evidence" value="ECO:0007669"/>
    <property type="project" value="TreeGrafter"/>
</dbReference>
<dbReference type="PANTHER" id="PTHR32385:SF15">
    <property type="entry name" value="INOSITOL PHOSPHOCERAMIDE MANNOSYLTRANSFERASE 1"/>
    <property type="match status" value="1"/>
</dbReference>
<proteinExistence type="predicted"/>
<dbReference type="Pfam" id="PF04572">
    <property type="entry name" value="Gb3_synth"/>
    <property type="match status" value="1"/>
</dbReference>
<name>A0AAU6P9A1_9FLAO</name>
<feature type="domain" description="Alpha 1,4-glycosyltransferase" evidence="2">
    <location>
        <begin position="119"/>
        <end position="205"/>
    </location>
</feature>
<dbReference type="EMBL" id="CP136925">
    <property type="protein sequence ID" value="WXA14001.1"/>
    <property type="molecule type" value="Genomic_DNA"/>
</dbReference>
<dbReference type="InterPro" id="IPR051706">
    <property type="entry name" value="Glycosyltransferase_domain"/>
</dbReference>
<gene>
    <name evidence="4" type="ORF">R3L15_03805</name>
    <name evidence="3" type="ORF">R3L16_03590</name>
</gene>
<dbReference type="Pfam" id="PF04488">
    <property type="entry name" value="Gly_transf_sug"/>
    <property type="match status" value="1"/>
</dbReference>
<evidence type="ECO:0000256" key="1">
    <source>
        <dbReference type="ARBA" id="ARBA00022679"/>
    </source>
</evidence>
<sequence>MNKIQKIIHYCWFGGKPMPKMLQYCVASWKQHLPDYEIILWNETNTILDCEYVKKAFTEKKWAFVSDYVRLKAVYENGGVYLDTDMLLLKPINKFLDNDCFFVAEHTNSIGVGIFGAVKNHFFVGLCLKNYREEFNKFHAIPGVINRIFRGHFNYFGKYYEDLYLNELTIYSPNCFYALPYTKYYDIHHYKKYLTPESYGVHLWYGSWHDYNELVHFRRKEFLSGFKTLWKSFLKGKLFKLQHLKKVIAALKDGIVTKNAFK</sequence>
<dbReference type="InterPro" id="IPR029044">
    <property type="entry name" value="Nucleotide-diphossugar_trans"/>
</dbReference>
<protein>
    <submittedName>
        <fullName evidence="4">Glycosyltransferase</fullName>
    </submittedName>
</protein>
<evidence type="ECO:0000259" key="2">
    <source>
        <dbReference type="Pfam" id="PF04572"/>
    </source>
</evidence>
<dbReference type="KEGG" id="mcaa:R3L15_03805"/>
<evidence type="ECO:0000313" key="4">
    <source>
        <dbReference type="EMBL" id="WXA14001.1"/>
    </source>
</evidence>
<dbReference type="RefSeq" id="WP_338733329.1">
    <property type="nucleotide sequence ID" value="NZ_CP136924.1"/>
</dbReference>
<dbReference type="Gene3D" id="3.90.550.20">
    <property type="match status" value="1"/>
</dbReference>
<dbReference type="EMBL" id="CP136924">
    <property type="protein sequence ID" value="WXA03576.1"/>
    <property type="molecule type" value="Genomic_DNA"/>
</dbReference>
<dbReference type="GO" id="GO:0016020">
    <property type="term" value="C:membrane"/>
    <property type="evidence" value="ECO:0007669"/>
    <property type="project" value="GOC"/>
</dbReference>
<dbReference type="SUPFAM" id="SSF53448">
    <property type="entry name" value="Nucleotide-diphospho-sugar transferases"/>
    <property type="match status" value="1"/>
</dbReference>
<dbReference type="Proteomes" id="UP001368318">
    <property type="component" value="Chromosome"/>
</dbReference>
<evidence type="ECO:0000313" key="5">
    <source>
        <dbReference type="Proteomes" id="UP001368318"/>
    </source>
</evidence>
<keyword evidence="5" id="KW-1185">Reference proteome</keyword>
<evidence type="ECO:0000313" key="3">
    <source>
        <dbReference type="EMBL" id="WXA03576.1"/>
    </source>
</evidence>
<dbReference type="AlphaFoldDB" id="A0AAU6P9A1"/>
<dbReference type="GO" id="GO:0000030">
    <property type="term" value="F:mannosyltransferase activity"/>
    <property type="evidence" value="ECO:0007669"/>
    <property type="project" value="TreeGrafter"/>
</dbReference>
<dbReference type="PANTHER" id="PTHR32385">
    <property type="entry name" value="MANNOSYL PHOSPHORYLINOSITOL CERAMIDE SYNTHASE"/>
    <property type="match status" value="1"/>
</dbReference>
<reference evidence="4 5" key="1">
    <citation type="submission" date="2023-10" db="EMBL/GenBank/DDBJ databases">
        <title>Culture-based analysis of two novel bacteria associated with mangrove crab gills.</title>
        <authorList>
            <person name="Yang X."/>
            <person name="Garuglieri E."/>
            <person name="Van Goethem M.W."/>
            <person name="Fusi M."/>
            <person name="Marasco R."/>
            <person name="Daffonchio D.G."/>
        </authorList>
    </citation>
    <scope>NUCLEOTIDE SEQUENCE</scope>
    <source>
        <strain evidence="4">UG2-1</strain>
        <strain evidence="3">UG2-2</strain>
        <strain evidence="5">UG2_2</strain>
    </source>
</reference>